<feature type="domain" description="Transposase DDE" evidence="1">
    <location>
        <begin position="2"/>
        <end position="44"/>
    </location>
</feature>
<gene>
    <name evidence="2" type="ORF">GM612_06200</name>
</gene>
<comment type="caution">
    <text evidence="2">The sequence shown here is derived from an EMBL/GenBank/DDBJ whole genome shotgun (WGS) entry which is preliminary data.</text>
</comment>
<dbReference type="InterPro" id="IPR025668">
    <property type="entry name" value="Tnp_DDE_dom"/>
</dbReference>
<evidence type="ECO:0000313" key="2">
    <source>
        <dbReference type="EMBL" id="MTV82243.1"/>
    </source>
</evidence>
<proteinExistence type="predicted"/>
<dbReference type="Pfam" id="PF13751">
    <property type="entry name" value="DDE_Tnp_1_6"/>
    <property type="match status" value="1"/>
</dbReference>
<name>A0A7X2XWJ4_9LACO</name>
<dbReference type="AlphaFoldDB" id="A0A7X2XWJ4"/>
<accession>A0A7X2XWJ4</accession>
<sequence length="78" mass="8529">MEVESVFGNLKANLAFKRLSVRGLQSVTNELGIVLMAANLKKLAKNMGVKPQSKPDGHQKVAQQTQKLSSLSYFLIQG</sequence>
<dbReference type="RefSeq" id="WP_425500337.1">
    <property type="nucleotide sequence ID" value="NZ_WNJO01000006.1"/>
</dbReference>
<protein>
    <recommendedName>
        <fullName evidence="1">Transposase DDE domain-containing protein</fullName>
    </recommendedName>
</protein>
<reference evidence="2 3" key="1">
    <citation type="submission" date="2019-11" db="EMBL/GenBank/DDBJ databases">
        <title>Lactobacillus sp. nov. CRM56-3, isolated from fermented tea leaves.</title>
        <authorList>
            <person name="Phuengjayaem S."/>
            <person name="Tanasupawat S."/>
        </authorList>
    </citation>
    <scope>NUCLEOTIDE SEQUENCE [LARGE SCALE GENOMIC DNA]</scope>
    <source>
        <strain evidence="2 3">CRM56-3</strain>
    </source>
</reference>
<dbReference type="EMBL" id="WNJO01000006">
    <property type="protein sequence ID" value="MTV82243.1"/>
    <property type="molecule type" value="Genomic_DNA"/>
</dbReference>
<keyword evidence="3" id="KW-1185">Reference proteome</keyword>
<evidence type="ECO:0000313" key="3">
    <source>
        <dbReference type="Proteomes" id="UP000466388"/>
    </source>
</evidence>
<organism evidence="2 3">
    <name type="scientific">Secundilactobacillus folii</name>
    <dbReference type="NCBI Taxonomy" id="2678357"/>
    <lineage>
        <taxon>Bacteria</taxon>
        <taxon>Bacillati</taxon>
        <taxon>Bacillota</taxon>
        <taxon>Bacilli</taxon>
        <taxon>Lactobacillales</taxon>
        <taxon>Lactobacillaceae</taxon>
        <taxon>Secundilactobacillus</taxon>
    </lineage>
</organism>
<dbReference type="Proteomes" id="UP000466388">
    <property type="component" value="Unassembled WGS sequence"/>
</dbReference>
<evidence type="ECO:0000259" key="1">
    <source>
        <dbReference type="Pfam" id="PF13751"/>
    </source>
</evidence>